<protein>
    <submittedName>
        <fullName evidence="1">Uncharacterized protein</fullName>
    </submittedName>
</protein>
<dbReference type="EMBL" id="FCNW02000003">
    <property type="protein sequence ID" value="SAL22214.1"/>
    <property type="molecule type" value="Genomic_DNA"/>
</dbReference>
<accession>A0A158FQR3</accession>
<sequence length="117" mass="13211">MRQLHVRHPLLQDIAQCLLDLFPSNADVSEVGTEQAPSLFMSWRTSGVANHPGNVAWGVHYRFDPQLLRAGPEFTDDARRAMCHRVREMSRHLRFDYADPTATSLFVVDVPAVPVEA</sequence>
<gene>
    <name evidence="1" type="ORF">AWB65_01181</name>
</gene>
<organism evidence="1 2">
    <name type="scientific">Caballeronia humi</name>
    <dbReference type="NCBI Taxonomy" id="326474"/>
    <lineage>
        <taxon>Bacteria</taxon>
        <taxon>Pseudomonadati</taxon>
        <taxon>Pseudomonadota</taxon>
        <taxon>Betaproteobacteria</taxon>
        <taxon>Burkholderiales</taxon>
        <taxon>Burkholderiaceae</taxon>
        <taxon>Caballeronia</taxon>
    </lineage>
</organism>
<reference evidence="1" key="1">
    <citation type="submission" date="2016-01" db="EMBL/GenBank/DDBJ databases">
        <authorList>
            <person name="Peeters C."/>
        </authorList>
    </citation>
    <scope>NUCLEOTIDE SEQUENCE [LARGE SCALE GENOMIC DNA]</scope>
    <source>
        <strain evidence="1">LMG 22934</strain>
    </source>
</reference>
<keyword evidence="2" id="KW-1185">Reference proteome</keyword>
<dbReference type="Proteomes" id="UP000054977">
    <property type="component" value="Unassembled WGS sequence"/>
</dbReference>
<name>A0A158FQR3_9BURK</name>
<proteinExistence type="predicted"/>
<evidence type="ECO:0000313" key="1">
    <source>
        <dbReference type="EMBL" id="SAL22214.1"/>
    </source>
</evidence>
<dbReference type="STRING" id="326474.AWB65_01181"/>
<dbReference type="RefSeq" id="WP_235007516.1">
    <property type="nucleotide sequence ID" value="NZ_FCNW02000003.1"/>
</dbReference>
<evidence type="ECO:0000313" key="2">
    <source>
        <dbReference type="Proteomes" id="UP000054977"/>
    </source>
</evidence>
<dbReference type="AlphaFoldDB" id="A0A158FQR3"/>
<comment type="caution">
    <text evidence="1">The sequence shown here is derived from an EMBL/GenBank/DDBJ whole genome shotgun (WGS) entry which is preliminary data.</text>
</comment>